<evidence type="ECO:0000259" key="2">
    <source>
        <dbReference type="Pfam" id="PF00582"/>
    </source>
</evidence>
<dbReference type="Pfam" id="PF00582">
    <property type="entry name" value="Usp"/>
    <property type="match status" value="1"/>
</dbReference>
<dbReference type="PANTHER" id="PTHR46268">
    <property type="entry name" value="STRESS RESPONSE PROTEIN NHAX"/>
    <property type="match status" value="1"/>
</dbReference>
<dbReference type="Proteomes" id="UP000186165">
    <property type="component" value="Chromosome"/>
</dbReference>
<organism evidence="3 5">
    <name type="scientific">Halodesulfurarchaeum formicicum</name>
    <dbReference type="NCBI Taxonomy" id="1873524"/>
    <lineage>
        <taxon>Archaea</taxon>
        <taxon>Methanobacteriati</taxon>
        <taxon>Methanobacteriota</taxon>
        <taxon>Stenosarchaea group</taxon>
        <taxon>Halobacteria</taxon>
        <taxon>Halobacteriales</taxon>
        <taxon>Halobacteriaceae</taxon>
        <taxon>Halodesulfurarchaeum</taxon>
    </lineage>
</organism>
<evidence type="ECO:0000313" key="3">
    <source>
        <dbReference type="EMBL" id="AOW79898.1"/>
    </source>
</evidence>
<gene>
    <name evidence="3" type="primary">uspA9</name>
    <name evidence="4" type="ORF">HSR6_0733</name>
    <name evidence="3" type="ORF">HTSR_0707</name>
</gene>
<accession>A0A1D8S3H6</accession>
<dbReference type="EMBL" id="CP016070">
    <property type="protein sequence ID" value="AOW79898.1"/>
    <property type="molecule type" value="Genomic_DNA"/>
</dbReference>
<comment type="similarity">
    <text evidence="1">Belongs to the universal stress protein A family.</text>
</comment>
<accession>A0A1J1ABS3</accession>
<dbReference type="Gene3D" id="3.40.50.620">
    <property type="entry name" value="HUPs"/>
    <property type="match status" value="1"/>
</dbReference>
<dbReference type="EMBL" id="CP016804">
    <property type="protein sequence ID" value="APE95191.1"/>
    <property type="molecule type" value="Genomic_DNA"/>
</dbReference>
<reference evidence="4" key="3">
    <citation type="journal article" date="2017" name="ISME J.">
        <title>Discovery of anaerobic lithoheterotrophic haloarchaea, ubiquitous in hypersaline habitats.</title>
        <authorList>
            <person name="Sorokin D.Y."/>
            <person name="Messina E."/>
            <person name="Smedile F."/>
            <person name="Roman P."/>
            <person name="Damste J.S.S."/>
            <person name="Ciordia S."/>
            <person name="Mena M.C."/>
            <person name="Ferrer M."/>
            <person name="Golyshin P.N."/>
            <person name="Kublanov I.V."/>
            <person name="Samarov N.I."/>
            <person name="Toshchakov S.V."/>
            <person name="La Cono V."/>
            <person name="Yakimov M.M."/>
        </authorList>
    </citation>
    <scope>NUCLEOTIDE SEQUENCE</scope>
    <source>
        <strain evidence="4">HSR6</strain>
    </source>
</reference>
<proteinExistence type="inferred from homology"/>
<dbReference type="InterPro" id="IPR006016">
    <property type="entry name" value="UspA"/>
</dbReference>
<dbReference type="KEGG" id="hhsr:HSR6_0733"/>
<dbReference type="Proteomes" id="UP000185608">
    <property type="component" value="Chromosome"/>
</dbReference>
<evidence type="ECO:0000313" key="5">
    <source>
        <dbReference type="Proteomes" id="UP000185608"/>
    </source>
</evidence>
<evidence type="ECO:0000256" key="1">
    <source>
        <dbReference type="ARBA" id="ARBA00008791"/>
    </source>
</evidence>
<dbReference type="STRING" id="1873524.HSR6_0733"/>
<dbReference type="CDD" id="cd00293">
    <property type="entry name" value="USP-like"/>
    <property type="match status" value="1"/>
</dbReference>
<dbReference type="AlphaFoldDB" id="A0A1D8S3H6"/>
<evidence type="ECO:0000313" key="4">
    <source>
        <dbReference type="EMBL" id="APE95191.1"/>
    </source>
</evidence>
<dbReference type="KEGG" id="halh:HTSR_0707"/>
<dbReference type="InterPro" id="IPR014729">
    <property type="entry name" value="Rossmann-like_a/b/a_fold"/>
</dbReference>
<keyword evidence="6" id="KW-1185">Reference proteome</keyword>
<evidence type="ECO:0000313" key="6">
    <source>
        <dbReference type="Proteomes" id="UP000186165"/>
    </source>
</evidence>
<feature type="domain" description="UspA" evidence="2">
    <location>
        <begin position="12"/>
        <end position="127"/>
    </location>
</feature>
<reference evidence="3 5" key="1">
    <citation type="submission" date="2016-06" db="EMBL/GenBank/DDBJ databases">
        <title>Discovery of anaerobic lithoheterotrophic haloarchaeon capable of sulfur respiration by hydrogen and formate.</title>
        <authorList>
            <person name="Sorokin D.Y."/>
            <person name="Kublanov I.V."/>
            <person name="Roman P."/>
            <person name="Sinninghe Damste J.S."/>
            <person name="Golyshin P.N."/>
            <person name="Rojo D."/>
            <person name="Ciordia S."/>
            <person name="Mena Md.C."/>
            <person name="Ferrer M."/>
            <person name="Smedile F."/>
            <person name="Messina E."/>
            <person name="La Cono V."/>
            <person name="Yakimov M.M."/>
        </authorList>
    </citation>
    <scope>NUCLEOTIDE SEQUENCE [LARGE SCALE GENOMIC DNA]</scope>
    <source>
        <strain evidence="3 5">HTSR1</strain>
    </source>
</reference>
<protein>
    <submittedName>
        <fullName evidence="3">Universal stress protein UspA</fullName>
    </submittedName>
</protein>
<dbReference type="PANTHER" id="PTHR46268:SF6">
    <property type="entry name" value="UNIVERSAL STRESS PROTEIN UP12"/>
    <property type="match status" value="1"/>
</dbReference>
<dbReference type="SUPFAM" id="SSF52402">
    <property type="entry name" value="Adenine nucleotide alpha hydrolases-like"/>
    <property type="match status" value="1"/>
</dbReference>
<reference evidence="6" key="2">
    <citation type="submission" date="2016-08" db="EMBL/GenBank/DDBJ databases">
        <title>Discovery of first anaerobic lithoheterotrophic haloarchae widely represented in hypersaline habitats.</title>
        <authorList>
            <person name="Sorokin D.Y."/>
            <person name="Kublanov I.V."/>
            <person name="Roman P."/>
            <person name="Sinninghe Damste J.S."/>
            <person name="Golyshin P.N."/>
            <person name="Rojo D."/>
            <person name="Ciordia S."/>
            <person name="Mena Md.C."/>
            <person name="Ferrer M."/>
            <person name="Smedile F."/>
            <person name="Messina E."/>
            <person name="La Cono V."/>
            <person name="Yakimov M.M."/>
        </authorList>
    </citation>
    <scope>NUCLEOTIDE SEQUENCE [LARGE SCALE GENOMIC DNA]</scope>
    <source>
        <strain evidence="6">HSR6</strain>
    </source>
</reference>
<sequence length="128" mass="13533">MPVDRDEDRSAAQAEYILNCPVDHDEIEVTVLHVLARKDASTADSENFDGNEAAIAAANRLEGAGITVNRTLGTGEPVSGRILDRAAEIDADEIVMSGRKRSGVSQVLIGSTATDVMQAAERPVVMVG</sequence>
<name>A0A1D8S3H6_9EURY</name>